<protein>
    <submittedName>
        <fullName evidence="1">Uncharacterized protein</fullName>
    </submittedName>
</protein>
<organism evidence="1 2">
    <name type="scientific">Treponema succinifaciens (strain ATCC 33096 / DSM 2489 / 6091)</name>
    <dbReference type="NCBI Taxonomy" id="869209"/>
    <lineage>
        <taxon>Bacteria</taxon>
        <taxon>Pseudomonadati</taxon>
        <taxon>Spirochaetota</taxon>
        <taxon>Spirochaetia</taxon>
        <taxon>Spirochaetales</taxon>
        <taxon>Treponemataceae</taxon>
        <taxon>Treponema</taxon>
    </lineage>
</organism>
<reference evidence="2" key="2">
    <citation type="submission" date="2011-04" db="EMBL/GenBank/DDBJ databases">
        <title>The complete genome of chromosome of Treponema succinifaciens DSM 2489.</title>
        <authorList>
            <person name="Lucas S."/>
            <person name="Copeland A."/>
            <person name="Lapidus A."/>
            <person name="Bruce D."/>
            <person name="Goodwin L."/>
            <person name="Pitluck S."/>
            <person name="Peters L."/>
            <person name="Kyrpides N."/>
            <person name="Mavromatis K."/>
            <person name="Ivanova N."/>
            <person name="Ovchinnikova G."/>
            <person name="Teshima H."/>
            <person name="Detter J.C."/>
            <person name="Tapia R."/>
            <person name="Han C."/>
            <person name="Land M."/>
            <person name="Hauser L."/>
            <person name="Markowitz V."/>
            <person name="Cheng J.-F."/>
            <person name="Hugenholtz P."/>
            <person name="Woyke T."/>
            <person name="Wu D."/>
            <person name="Gronow S."/>
            <person name="Wellnitz S."/>
            <person name="Brambilla E."/>
            <person name="Klenk H.-P."/>
            <person name="Eisen J.A."/>
        </authorList>
    </citation>
    <scope>NUCLEOTIDE SEQUENCE [LARGE SCALE GENOMIC DNA]</scope>
    <source>
        <strain evidence="2">ATCC 33096 / DSM 2489 / 6091</strain>
    </source>
</reference>
<dbReference type="KEGG" id="tsu:Tresu_0325"/>
<accession>F2NV47</accession>
<gene>
    <name evidence="1" type="ordered locus">Tresu_0325</name>
</gene>
<proteinExistence type="predicted"/>
<dbReference type="STRING" id="869209.Tresu_0325"/>
<dbReference type="HOGENOM" id="CLU_1271813_0_0_12"/>
<dbReference type="Proteomes" id="UP000006852">
    <property type="component" value="Chromosome"/>
</dbReference>
<sequence length="217" mass="25648">MTLYEKFDELISRHYITILDSPDWCKVDFRKSGFTEEDENTRLFFLLLDKNIPLKIRIVTHGKNLKTDYAIAVAVYANVFQGETIPNKYEEILIEHIEAIINIFKKYEIIEYEYSALKDKQYITDLEPAVTSMLKVYKTDVLSQYKKVEAYLKDVSGNEIADYDIQAFIVFLTAINTENIVLPFKNERSFYFMKVLSNSLQKLNLWYEPLYAHNKWS</sequence>
<name>F2NV47_TRES6</name>
<evidence type="ECO:0000313" key="1">
    <source>
        <dbReference type="EMBL" id="AEB13282.1"/>
    </source>
</evidence>
<reference evidence="1 2" key="1">
    <citation type="journal article" date="2011" name="Stand. Genomic Sci.">
        <title>Complete genome sequence of Treponema succinifaciens type strain (6091).</title>
        <authorList>
            <person name="Han C."/>
            <person name="Gronow S."/>
            <person name="Teshima H."/>
            <person name="Lapidus A."/>
            <person name="Nolan M."/>
            <person name="Lucas S."/>
            <person name="Hammon N."/>
            <person name="Deshpande S."/>
            <person name="Cheng J.F."/>
            <person name="Zeytun A."/>
            <person name="Tapia R."/>
            <person name="Goodwin L."/>
            <person name="Pitluck S."/>
            <person name="Liolios K."/>
            <person name="Pagani I."/>
            <person name="Ivanova N."/>
            <person name="Mavromatis K."/>
            <person name="Mikhailova N."/>
            <person name="Huntemann M."/>
            <person name="Pati A."/>
            <person name="Chen A."/>
            <person name="Palaniappan K."/>
            <person name="Land M."/>
            <person name="Hauser L."/>
            <person name="Brambilla E.M."/>
            <person name="Rohde M."/>
            <person name="Goker M."/>
            <person name="Woyke T."/>
            <person name="Bristow J."/>
            <person name="Eisen J.A."/>
            <person name="Markowitz V."/>
            <person name="Hugenholtz P."/>
            <person name="Kyrpides N.C."/>
            <person name="Klenk H.P."/>
            <person name="Detter J.C."/>
        </authorList>
    </citation>
    <scope>NUCLEOTIDE SEQUENCE [LARGE SCALE GENOMIC DNA]</scope>
    <source>
        <strain evidence="2">ATCC 33096 / DSM 2489 / 6091</strain>
    </source>
</reference>
<evidence type="ECO:0000313" key="2">
    <source>
        <dbReference type="Proteomes" id="UP000006852"/>
    </source>
</evidence>
<dbReference type="RefSeq" id="WP_013700591.1">
    <property type="nucleotide sequence ID" value="NC_015385.1"/>
</dbReference>
<dbReference type="AlphaFoldDB" id="F2NV47"/>
<dbReference type="GeneID" id="302997543"/>
<dbReference type="EMBL" id="CP002631">
    <property type="protein sequence ID" value="AEB13282.1"/>
    <property type="molecule type" value="Genomic_DNA"/>
</dbReference>
<keyword evidence="2" id="KW-1185">Reference proteome</keyword>